<accession>A0A392S9E5</accession>
<feature type="compositionally biased region" description="Basic and acidic residues" evidence="1">
    <location>
        <begin position="1"/>
        <end position="17"/>
    </location>
</feature>
<dbReference type="Proteomes" id="UP000265520">
    <property type="component" value="Unassembled WGS sequence"/>
</dbReference>
<protein>
    <submittedName>
        <fullName evidence="2">Vacuolar iron transporter-like protein</fullName>
    </submittedName>
</protein>
<evidence type="ECO:0000313" key="2">
    <source>
        <dbReference type="EMBL" id="MCI45309.1"/>
    </source>
</evidence>
<comment type="caution">
    <text evidence="2">The sequence shown here is derived from an EMBL/GenBank/DDBJ whole genome shotgun (WGS) entry which is preliminary data.</text>
</comment>
<feature type="region of interest" description="Disordered" evidence="1">
    <location>
        <begin position="1"/>
        <end position="38"/>
    </location>
</feature>
<dbReference type="AlphaFoldDB" id="A0A392S9E5"/>
<keyword evidence="3" id="KW-1185">Reference proteome</keyword>
<reference evidence="2 3" key="1">
    <citation type="journal article" date="2018" name="Front. Plant Sci.">
        <title>Red Clover (Trifolium pratense) and Zigzag Clover (T. medium) - A Picture of Genomic Similarities and Differences.</title>
        <authorList>
            <person name="Dluhosova J."/>
            <person name="Istvanek J."/>
            <person name="Nedelnik J."/>
            <person name="Repkova J."/>
        </authorList>
    </citation>
    <scope>NUCLEOTIDE SEQUENCE [LARGE SCALE GENOMIC DNA]</scope>
    <source>
        <strain evidence="3">cv. 10/8</strain>
        <tissue evidence="2">Leaf</tissue>
    </source>
</reference>
<name>A0A392S9E5_9FABA</name>
<organism evidence="2 3">
    <name type="scientific">Trifolium medium</name>
    <dbReference type="NCBI Taxonomy" id="97028"/>
    <lineage>
        <taxon>Eukaryota</taxon>
        <taxon>Viridiplantae</taxon>
        <taxon>Streptophyta</taxon>
        <taxon>Embryophyta</taxon>
        <taxon>Tracheophyta</taxon>
        <taxon>Spermatophyta</taxon>
        <taxon>Magnoliopsida</taxon>
        <taxon>eudicotyledons</taxon>
        <taxon>Gunneridae</taxon>
        <taxon>Pentapetalae</taxon>
        <taxon>rosids</taxon>
        <taxon>fabids</taxon>
        <taxon>Fabales</taxon>
        <taxon>Fabaceae</taxon>
        <taxon>Papilionoideae</taxon>
        <taxon>50 kb inversion clade</taxon>
        <taxon>NPAAA clade</taxon>
        <taxon>Hologalegina</taxon>
        <taxon>IRL clade</taxon>
        <taxon>Trifolieae</taxon>
        <taxon>Trifolium</taxon>
    </lineage>
</organism>
<evidence type="ECO:0000256" key="1">
    <source>
        <dbReference type="SAM" id="MobiDB-lite"/>
    </source>
</evidence>
<sequence length="60" mass="6674">GTSEASKTKKPETDSTDWKVIGHASQTTLSKKPENDFEDKKEKDFVEVKVVGESTVLLLH</sequence>
<evidence type="ECO:0000313" key="3">
    <source>
        <dbReference type="Proteomes" id="UP000265520"/>
    </source>
</evidence>
<feature type="non-terminal residue" evidence="2">
    <location>
        <position position="1"/>
    </location>
</feature>
<dbReference type="EMBL" id="LXQA010342387">
    <property type="protein sequence ID" value="MCI45309.1"/>
    <property type="molecule type" value="Genomic_DNA"/>
</dbReference>
<proteinExistence type="predicted"/>